<dbReference type="PANTHER" id="PTHR23235">
    <property type="entry name" value="KRUEPPEL-LIKE TRANSCRIPTION FACTOR"/>
    <property type="match status" value="1"/>
</dbReference>
<dbReference type="Pfam" id="PF00096">
    <property type="entry name" value="zf-C2H2"/>
    <property type="match status" value="3"/>
</dbReference>
<proteinExistence type="predicted"/>
<evidence type="ECO:0000256" key="5">
    <source>
        <dbReference type="PROSITE-ProRule" id="PRU00042"/>
    </source>
</evidence>
<evidence type="ECO:0000313" key="8">
    <source>
        <dbReference type="EMBL" id="CAK8675117.1"/>
    </source>
</evidence>
<comment type="caution">
    <text evidence="8">The sequence shown here is derived from an EMBL/GenBank/DDBJ whole genome shotgun (WGS) entry which is preliminary data.</text>
</comment>
<name>A0ABP0F602_CLALP</name>
<dbReference type="PROSITE" id="PS00028">
    <property type="entry name" value="ZINC_FINGER_C2H2_1"/>
    <property type="match status" value="3"/>
</dbReference>
<organism evidence="8 9">
    <name type="scientific">Clavelina lepadiformis</name>
    <name type="common">Light-bulb sea squirt</name>
    <name type="synonym">Ascidia lepadiformis</name>
    <dbReference type="NCBI Taxonomy" id="159417"/>
    <lineage>
        <taxon>Eukaryota</taxon>
        <taxon>Metazoa</taxon>
        <taxon>Chordata</taxon>
        <taxon>Tunicata</taxon>
        <taxon>Ascidiacea</taxon>
        <taxon>Aplousobranchia</taxon>
        <taxon>Clavelinidae</taxon>
        <taxon>Clavelina</taxon>
    </lineage>
</organism>
<evidence type="ECO:0000259" key="7">
    <source>
        <dbReference type="PROSITE" id="PS50157"/>
    </source>
</evidence>
<dbReference type="CDD" id="cd21973">
    <property type="entry name" value="KLF6_7_N-like"/>
    <property type="match status" value="1"/>
</dbReference>
<evidence type="ECO:0000256" key="4">
    <source>
        <dbReference type="ARBA" id="ARBA00022833"/>
    </source>
</evidence>
<accession>A0ABP0F602</accession>
<keyword evidence="9" id="KW-1185">Reference proteome</keyword>
<keyword evidence="2" id="KW-0677">Repeat</keyword>
<dbReference type="InterPro" id="IPR013087">
    <property type="entry name" value="Znf_C2H2_type"/>
</dbReference>
<dbReference type="SMART" id="SM00355">
    <property type="entry name" value="ZnF_C2H2"/>
    <property type="match status" value="3"/>
</dbReference>
<dbReference type="Gene3D" id="3.30.160.60">
    <property type="entry name" value="Classic Zinc Finger"/>
    <property type="match status" value="3"/>
</dbReference>
<keyword evidence="3 5" id="KW-0863">Zinc-finger</keyword>
<keyword evidence="4" id="KW-0862">Zinc</keyword>
<dbReference type="EMBL" id="CAWYQH010000013">
    <property type="protein sequence ID" value="CAK8675117.1"/>
    <property type="molecule type" value="Genomic_DNA"/>
</dbReference>
<gene>
    <name evidence="8" type="ORF">CVLEPA_LOCUS4736</name>
</gene>
<protein>
    <recommendedName>
        <fullName evidence="7">C2H2-type domain-containing protein</fullName>
    </recommendedName>
</protein>
<dbReference type="Proteomes" id="UP001642483">
    <property type="component" value="Unassembled WGS sequence"/>
</dbReference>
<evidence type="ECO:0000313" key="9">
    <source>
        <dbReference type="Proteomes" id="UP001642483"/>
    </source>
</evidence>
<keyword evidence="1" id="KW-0479">Metal-binding</keyword>
<feature type="compositionally biased region" description="Low complexity" evidence="6">
    <location>
        <begin position="97"/>
        <end position="115"/>
    </location>
</feature>
<reference evidence="8 9" key="1">
    <citation type="submission" date="2024-02" db="EMBL/GenBank/DDBJ databases">
        <authorList>
            <person name="Daric V."/>
            <person name="Darras S."/>
        </authorList>
    </citation>
    <scope>NUCLEOTIDE SEQUENCE [LARGE SCALE GENOMIC DNA]</scope>
</reference>
<feature type="region of interest" description="Disordered" evidence="6">
    <location>
        <begin position="97"/>
        <end position="120"/>
    </location>
</feature>
<feature type="domain" description="C2H2-type" evidence="7">
    <location>
        <begin position="296"/>
        <end position="319"/>
    </location>
</feature>
<evidence type="ECO:0000256" key="3">
    <source>
        <dbReference type="ARBA" id="ARBA00022771"/>
    </source>
</evidence>
<dbReference type="PROSITE" id="PS50157">
    <property type="entry name" value="ZINC_FINGER_C2H2_2"/>
    <property type="match status" value="3"/>
</dbReference>
<evidence type="ECO:0000256" key="1">
    <source>
        <dbReference type="ARBA" id="ARBA00022723"/>
    </source>
</evidence>
<evidence type="ECO:0000256" key="2">
    <source>
        <dbReference type="ARBA" id="ARBA00022737"/>
    </source>
</evidence>
<evidence type="ECO:0000256" key="6">
    <source>
        <dbReference type="SAM" id="MobiDB-lite"/>
    </source>
</evidence>
<feature type="domain" description="C2H2-type" evidence="7">
    <location>
        <begin position="236"/>
        <end position="265"/>
    </location>
</feature>
<dbReference type="InterPro" id="IPR036236">
    <property type="entry name" value="Znf_C2H2_sf"/>
</dbReference>
<feature type="domain" description="C2H2-type" evidence="7">
    <location>
        <begin position="266"/>
        <end position="295"/>
    </location>
</feature>
<dbReference type="SUPFAM" id="SSF57667">
    <property type="entry name" value="beta-beta-alpha zinc fingers"/>
    <property type="match status" value="2"/>
</dbReference>
<sequence>MDLLPCGSIFNELQIIHDTGYFSAMPSLEENWQQTRFQMEKFLQSEPMSYQLSVSVLKDQINPWSKFMVPLRVKGGPGLTVEDIKIARKCSSIKRSVSSGVGSMSSSDASSGETSPMPMTTDPLKDALKVLKSSSLPLGITPPASPISGCQDRDGNETFISKLCNKTSDKNLNCHSKMTLSGVDVNTFTAKVATARCVTTASNQNCINLKGVSGTSSLRLKSQSSDDSETSKKRIHRCNYPNCRKVYTKSSHLKAHQRTHTGEKPYKCNWEGCEWRFARSDELTRHYRKHTGAKPFKCGQCDRCFSRSDHLALHMKRHA</sequence>
<dbReference type="PANTHER" id="PTHR23235:SF166">
    <property type="entry name" value="DENDRITIC ARBOR REDUCTION PROTEIN 1"/>
    <property type="match status" value="1"/>
</dbReference>